<reference evidence="2 3" key="1">
    <citation type="submission" date="2024-10" db="EMBL/GenBank/DDBJ databases">
        <title>The Natural Products Discovery Center: Release of the First 8490 Sequenced Strains for Exploring Actinobacteria Biosynthetic Diversity.</title>
        <authorList>
            <person name="Kalkreuter E."/>
            <person name="Kautsar S.A."/>
            <person name="Yang D."/>
            <person name="Bader C.D."/>
            <person name="Teijaro C.N."/>
            <person name="Fluegel L."/>
            <person name="Davis C.M."/>
            <person name="Simpson J.R."/>
            <person name="Lauterbach L."/>
            <person name="Steele A.D."/>
            <person name="Gui C."/>
            <person name="Meng S."/>
            <person name="Li G."/>
            <person name="Viehrig K."/>
            <person name="Ye F."/>
            <person name="Su P."/>
            <person name="Kiefer A.F."/>
            <person name="Nichols A."/>
            <person name="Cepeda A.J."/>
            <person name="Yan W."/>
            <person name="Fan B."/>
            <person name="Jiang Y."/>
            <person name="Adhikari A."/>
            <person name="Zheng C.-J."/>
            <person name="Schuster L."/>
            <person name="Cowan T.M."/>
            <person name="Smanski M.J."/>
            <person name="Chevrette M.G."/>
            <person name="De Carvalho L.P.S."/>
            <person name="Shen B."/>
        </authorList>
    </citation>
    <scope>NUCLEOTIDE SEQUENCE [LARGE SCALE GENOMIC DNA]</scope>
    <source>
        <strain evidence="2 3">NPDC001390</strain>
    </source>
</reference>
<dbReference type="Proteomes" id="UP001602058">
    <property type="component" value="Unassembled WGS sequence"/>
</dbReference>
<sequence length="250" mass="27011">MTENRENTAEVPLRLVIDDSARDTSAKLWYALPDGYLDVPLEALDPKPGTEHEAQFMNTMALVLDCVPEEQRDRYVGALRDMRFMVAQMRSEGVIGCSLGMHFADDGTSALSVVTAALRDIEWAPPKLTAVRAVSLRETPANVDLLTLPGGRPGSISDTLVTAPAMAGMPAQDLYQCDVYIPAPSGAQLAVLTLSTTAVSGRAHYRDWMEAIAHTVAFHDPLPEIERTVRGDGPDAGSDRVKDSITADFG</sequence>
<proteinExistence type="predicted"/>
<protein>
    <submittedName>
        <fullName evidence="2">Uncharacterized protein</fullName>
    </submittedName>
</protein>
<name>A0ABW6UQ61_9ACTN</name>
<evidence type="ECO:0000313" key="2">
    <source>
        <dbReference type="EMBL" id="MFF4525582.1"/>
    </source>
</evidence>
<evidence type="ECO:0000256" key="1">
    <source>
        <dbReference type="SAM" id="MobiDB-lite"/>
    </source>
</evidence>
<organism evidence="2 3">
    <name type="scientific">Streptomyces bluensis</name>
    <dbReference type="NCBI Taxonomy" id="33897"/>
    <lineage>
        <taxon>Bacteria</taxon>
        <taxon>Bacillati</taxon>
        <taxon>Actinomycetota</taxon>
        <taxon>Actinomycetes</taxon>
        <taxon>Kitasatosporales</taxon>
        <taxon>Streptomycetaceae</taxon>
        <taxon>Streptomyces</taxon>
    </lineage>
</organism>
<dbReference type="EMBL" id="JBIAWJ010000019">
    <property type="protein sequence ID" value="MFF4525582.1"/>
    <property type="molecule type" value="Genomic_DNA"/>
</dbReference>
<comment type="caution">
    <text evidence="2">The sequence shown here is derived from an EMBL/GenBank/DDBJ whole genome shotgun (WGS) entry which is preliminary data.</text>
</comment>
<keyword evidence="3" id="KW-1185">Reference proteome</keyword>
<accession>A0ABW6UQ61</accession>
<feature type="region of interest" description="Disordered" evidence="1">
    <location>
        <begin position="226"/>
        <end position="250"/>
    </location>
</feature>
<gene>
    <name evidence="2" type="ORF">ACFY1D_29770</name>
</gene>
<dbReference type="RefSeq" id="WP_387890879.1">
    <property type="nucleotide sequence ID" value="NZ_JBIAWJ010000019.1"/>
</dbReference>
<evidence type="ECO:0000313" key="3">
    <source>
        <dbReference type="Proteomes" id="UP001602058"/>
    </source>
</evidence>